<reference evidence="3" key="1">
    <citation type="journal article" date="2023" name="Mol. Phylogenet. Evol.">
        <title>Genome-scale phylogeny and comparative genomics of the fungal order Sordariales.</title>
        <authorList>
            <person name="Hensen N."/>
            <person name="Bonometti L."/>
            <person name="Westerberg I."/>
            <person name="Brannstrom I.O."/>
            <person name="Guillou S."/>
            <person name="Cros-Aarteil S."/>
            <person name="Calhoun S."/>
            <person name="Haridas S."/>
            <person name="Kuo A."/>
            <person name="Mondo S."/>
            <person name="Pangilinan J."/>
            <person name="Riley R."/>
            <person name="LaButti K."/>
            <person name="Andreopoulos B."/>
            <person name="Lipzen A."/>
            <person name="Chen C."/>
            <person name="Yan M."/>
            <person name="Daum C."/>
            <person name="Ng V."/>
            <person name="Clum A."/>
            <person name="Steindorff A."/>
            <person name="Ohm R.A."/>
            <person name="Martin F."/>
            <person name="Silar P."/>
            <person name="Natvig D.O."/>
            <person name="Lalanne C."/>
            <person name="Gautier V."/>
            <person name="Ament-Velasquez S.L."/>
            <person name="Kruys A."/>
            <person name="Hutchinson M.I."/>
            <person name="Powell A.J."/>
            <person name="Barry K."/>
            <person name="Miller A.N."/>
            <person name="Grigoriev I.V."/>
            <person name="Debuchy R."/>
            <person name="Gladieux P."/>
            <person name="Hiltunen Thoren M."/>
            <person name="Johannesson H."/>
        </authorList>
    </citation>
    <scope>NUCLEOTIDE SEQUENCE</scope>
    <source>
        <strain evidence="3">CBS 990.96</strain>
    </source>
</reference>
<name>A0AAN7BYW2_9PEZI</name>
<dbReference type="PANTHER" id="PTHR31836">
    <property type="match status" value="1"/>
</dbReference>
<dbReference type="InterPro" id="IPR051477">
    <property type="entry name" value="Expansin_CellWall"/>
</dbReference>
<dbReference type="PANTHER" id="PTHR31836:SF21">
    <property type="entry name" value="EXPANSIN-LIKE PROTEIN 7"/>
    <property type="match status" value="1"/>
</dbReference>
<evidence type="ECO:0000313" key="3">
    <source>
        <dbReference type="EMBL" id="KAK4232184.1"/>
    </source>
</evidence>
<organism evidence="3 4">
    <name type="scientific">Podospora fimiseda</name>
    <dbReference type="NCBI Taxonomy" id="252190"/>
    <lineage>
        <taxon>Eukaryota</taxon>
        <taxon>Fungi</taxon>
        <taxon>Dikarya</taxon>
        <taxon>Ascomycota</taxon>
        <taxon>Pezizomycotina</taxon>
        <taxon>Sordariomycetes</taxon>
        <taxon>Sordariomycetidae</taxon>
        <taxon>Sordariales</taxon>
        <taxon>Podosporaceae</taxon>
        <taxon>Podospora</taxon>
    </lineage>
</organism>
<reference evidence="3" key="2">
    <citation type="submission" date="2023-05" db="EMBL/GenBank/DDBJ databases">
        <authorList>
            <consortium name="Lawrence Berkeley National Laboratory"/>
            <person name="Steindorff A."/>
            <person name="Hensen N."/>
            <person name="Bonometti L."/>
            <person name="Westerberg I."/>
            <person name="Brannstrom I.O."/>
            <person name="Guillou S."/>
            <person name="Cros-Aarteil S."/>
            <person name="Calhoun S."/>
            <person name="Haridas S."/>
            <person name="Kuo A."/>
            <person name="Mondo S."/>
            <person name="Pangilinan J."/>
            <person name="Riley R."/>
            <person name="Labutti K."/>
            <person name="Andreopoulos B."/>
            <person name="Lipzen A."/>
            <person name="Chen C."/>
            <person name="Yanf M."/>
            <person name="Daum C."/>
            <person name="Ng V."/>
            <person name="Clum A."/>
            <person name="Ohm R."/>
            <person name="Martin F."/>
            <person name="Silar P."/>
            <person name="Natvig D."/>
            <person name="Lalanne C."/>
            <person name="Gautier V."/>
            <person name="Ament-Velasquez S.L."/>
            <person name="Kruys A."/>
            <person name="Hutchinson M.I."/>
            <person name="Powell A.J."/>
            <person name="Barry K."/>
            <person name="Miller A.N."/>
            <person name="Grigoriev I.V."/>
            <person name="Debuchy R."/>
            <person name="Gladieux P."/>
            <person name="Thoren M.H."/>
            <person name="Johannesson H."/>
        </authorList>
    </citation>
    <scope>NUCLEOTIDE SEQUENCE</scope>
    <source>
        <strain evidence="3">CBS 990.96</strain>
    </source>
</reference>
<comment type="caution">
    <text evidence="3">The sequence shown here is derived from an EMBL/GenBank/DDBJ whole genome shotgun (WGS) entry which is preliminary data.</text>
</comment>
<dbReference type="Proteomes" id="UP001301958">
    <property type="component" value="Unassembled WGS sequence"/>
</dbReference>
<dbReference type="AlphaFoldDB" id="A0AAN7BYW2"/>
<gene>
    <name evidence="3" type="ORF">QBC38DRAFT_495086</name>
</gene>
<dbReference type="EMBL" id="MU865289">
    <property type="protein sequence ID" value="KAK4232184.1"/>
    <property type="molecule type" value="Genomic_DNA"/>
</dbReference>
<dbReference type="Gene3D" id="2.40.40.10">
    <property type="entry name" value="RlpA-like domain"/>
    <property type="match status" value="1"/>
</dbReference>
<feature type="signal peptide" evidence="2">
    <location>
        <begin position="1"/>
        <end position="19"/>
    </location>
</feature>
<evidence type="ECO:0000256" key="1">
    <source>
        <dbReference type="ARBA" id="ARBA00022729"/>
    </source>
</evidence>
<sequence>MKFSITTTILALLITLTSALVVPVPATSDNNENDNDIKQTYRGHITYYDVGTGACSRGSSANIVALSAALMPAVDGGSMRGRQISIQGTNGNKVTATIRDKCSSYPKAGIDISKKVFKEIKGGDLGIGKTEVAWNII</sequence>
<feature type="chain" id="PRO_5042869322" description="RlpA-like protein double-psi beta-barrel domain-containing protein" evidence="2">
    <location>
        <begin position="20"/>
        <end position="137"/>
    </location>
</feature>
<accession>A0AAN7BYW2</accession>
<dbReference type="SUPFAM" id="SSF50685">
    <property type="entry name" value="Barwin-like endoglucanases"/>
    <property type="match status" value="1"/>
</dbReference>
<dbReference type="CDD" id="cd22191">
    <property type="entry name" value="DPBB_RlpA_EXP_N-like"/>
    <property type="match status" value="1"/>
</dbReference>
<keyword evidence="1 2" id="KW-0732">Signal</keyword>
<evidence type="ECO:0000256" key="2">
    <source>
        <dbReference type="SAM" id="SignalP"/>
    </source>
</evidence>
<evidence type="ECO:0008006" key="5">
    <source>
        <dbReference type="Google" id="ProtNLM"/>
    </source>
</evidence>
<dbReference type="InterPro" id="IPR036908">
    <property type="entry name" value="RlpA-like_sf"/>
</dbReference>
<evidence type="ECO:0000313" key="4">
    <source>
        <dbReference type="Proteomes" id="UP001301958"/>
    </source>
</evidence>
<proteinExistence type="predicted"/>
<keyword evidence="4" id="KW-1185">Reference proteome</keyword>
<protein>
    <recommendedName>
        <fullName evidence="5">RlpA-like protein double-psi beta-barrel domain-containing protein</fullName>
    </recommendedName>
</protein>